<organism evidence="2 3">
    <name type="scientific">Pisolithus tinctorius Marx 270</name>
    <dbReference type="NCBI Taxonomy" id="870435"/>
    <lineage>
        <taxon>Eukaryota</taxon>
        <taxon>Fungi</taxon>
        <taxon>Dikarya</taxon>
        <taxon>Basidiomycota</taxon>
        <taxon>Agaricomycotina</taxon>
        <taxon>Agaricomycetes</taxon>
        <taxon>Agaricomycetidae</taxon>
        <taxon>Boletales</taxon>
        <taxon>Sclerodermatineae</taxon>
        <taxon>Pisolithaceae</taxon>
        <taxon>Pisolithus</taxon>
    </lineage>
</organism>
<accession>A0A0C3PY56</accession>
<reference evidence="2 3" key="1">
    <citation type="submission" date="2014-04" db="EMBL/GenBank/DDBJ databases">
        <authorList>
            <consortium name="DOE Joint Genome Institute"/>
            <person name="Kuo A."/>
            <person name="Kohler A."/>
            <person name="Costa M.D."/>
            <person name="Nagy L.G."/>
            <person name="Floudas D."/>
            <person name="Copeland A."/>
            <person name="Barry K.W."/>
            <person name="Cichocki N."/>
            <person name="Veneault-Fourrey C."/>
            <person name="LaButti K."/>
            <person name="Lindquist E.A."/>
            <person name="Lipzen A."/>
            <person name="Lundell T."/>
            <person name="Morin E."/>
            <person name="Murat C."/>
            <person name="Sun H."/>
            <person name="Tunlid A."/>
            <person name="Henrissat B."/>
            <person name="Grigoriev I.V."/>
            <person name="Hibbett D.S."/>
            <person name="Martin F."/>
            <person name="Nordberg H.P."/>
            <person name="Cantor M.N."/>
            <person name="Hua S.X."/>
        </authorList>
    </citation>
    <scope>NUCLEOTIDE SEQUENCE [LARGE SCALE GENOMIC DNA]</scope>
    <source>
        <strain evidence="2 3">Marx 270</strain>
    </source>
</reference>
<name>A0A0C3PY56_PISTI</name>
<dbReference type="Proteomes" id="UP000054217">
    <property type="component" value="Unassembled WGS sequence"/>
</dbReference>
<dbReference type="InParanoid" id="A0A0C3PY56"/>
<dbReference type="HOGENOM" id="CLU_2923594_0_0_1"/>
<sequence length="61" mass="6295">MATKNDRGSLNGTVEDSRNDKWIPPGSGAPQFDPDIASVLSDVIDGNFSGAPGGGAESYRV</sequence>
<gene>
    <name evidence="2" type="ORF">M404DRAFT_991244</name>
</gene>
<dbReference type="AlphaFoldDB" id="A0A0C3PY56"/>
<reference evidence="3" key="2">
    <citation type="submission" date="2015-01" db="EMBL/GenBank/DDBJ databases">
        <title>Evolutionary Origins and Diversification of the Mycorrhizal Mutualists.</title>
        <authorList>
            <consortium name="DOE Joint Genome Institute"/>
            <consortium name="Mycorrhizal Genomics Consortium"/>
            <person name="Kohler A."/>
            <person name="Kuo A."/>
            <person name="Nagy L.G."/>
            <person name="Floudas D."/>
            <person name="Copeland A."/>
            <person name="Barry K.W."/>
            <person name="Cichocki N."/>
            <person name="Veneault-Fourrey C."/>
            <person name="LaButti K."/>
            <person name="Lindquist E.A."/>
            <person name="Lipzen A."/>
            <person name="Lundell T."/>
            <person name="Morin E."/>
            <person name="Murat C."/>
            <person name="Riley R."/>
            <person name="Ohm R."/>
            <person name="Sun H."/>
            <person name="Tunlid A."/>
            <person name="Henrissat B."/>
            <person name="Grigoriev I.V."/>
            <person name="Hibbett D.S."/>
            <person name="Martin F."/>
        </authorList>
    </citation>
    <scope>NUCLEOTIDE SEQUENCE [LARGE SCALE GENOMIC DNA]</scope>
    <source>
        <strain evidence="3">Marx 270</strain>
    </source>
</reference>
<evidence type="ECO:0000313" key="3">
    <source>
        <dbReference type="Proteomes" id="UP000054217"/>
    </source>
</evidence>
<protein>
    <submittedName>
        <fullName evidence="2">Uncharacterized protein</fullName>
    </submittedName>
</protein>
<evidence type="ECO:0000256" key="1">
    <source>
        <dbReference type="SAM" id="MobiDB-lite"/>
    </source>
</evidence>
<proteinExistence type="predicted"/>
<dbReference type="EMBL" id="KN831944">
    <property type="protein sequence ID" value="KIO14491.1"/>
    <property type="molecule type" value="Genomic_DNA"/>
</dbReference>
<evidence type="ECO:0000313" key="2">
    <source>
        <dbReference type="EMBL" id="KIO14491.1"/>
    </source>
</evidence>
<keyword evidence="3" id="KW-1185">Reference proteome</keyword>
<feature type="region of interest" description="Disordered" evidence="1">
    <location>
        <begin position="1"/>
        <end position="34"/>
    </location>
</feature>